<gene>
    <name evidence="1" type="ORF">CARN3_0829</name>
</gene>
<evidence type="ECO:0000313" key="1">
    <source>
        <dbReference type="EMBL" id="CBH99865.1"/>
    </source>
</evidence>
<dbReference type="EMBL" id="CABN01000064">
    <property type="protein sequence ID" value="CBH99865.1"/>
    <property type="molecule type" value="Genomic_DNA"/>
</dbReference>
<dbReference type="AlphaFoldDB" id="E6PY56"/>
<organism evidence="1">
    <name type="scientific">mine drainage metagenome</name>
    <dbReference type="NCBI Taxonomy" id="410659"/>
    <lineage>
        <taxon>unclassified sequences</taxon>
        <taxon>metagenomes</taxon>
        <taxon>ecological metagenomes</taxon>
    </lineage>
</organism>
<protein>
    <submittedName>
        <fullName evidence="1">Uncharacterized protein</fullName>
    </submittedName>
</protein>
<proteinExistence type="predicted"/>
<reference evidence="1" key="1">
    <citation type="submission" date="2009-10" db="EMBL/GenBank/DDBJ databases">
        <title>Diversity of trophic interactions inside an arsenic-rich microbial ecosystem.</title>
        <authorList>
            <person name="Bertin P.N."/>
            <person name="Heinrich-Salmeron A."/>
            <person name="Pelletier E."/>
            <person name="Goulhen-Chollet F."/>
            <person name="Arsene-Ploetze F."/>
            <person name="Gallien S."/>
            <person name="Calteau A."/>
            <person name="Vallenet D."/>
            <person name="Casiot C."/>
            <person name="Chane-Woon-Ming B."/>
            <person name="Giloteaux L."/>
            <person name="Barakat M."/>
            <person name="Bonnefoy V."/>
            <person name="Bruneel O."/>
            <person name="Chandler M."/>
            <person name="Cleiss J."/>
            <person name="Duran R."/>
            <person name="Elbaz-Poulichet F."/>
            <person name="Fonknechten N."/>
            <person name="Lauga B."/>
            <person name="Mornico D."/>
            <person name="Ortet P."/>
            <person name="Schaeffer C."/>
            <person name="Siguier P."/>
            <person name="Alexander Thil Smith A."/>
            <person name="Van Dorsselaer A."/>
            <person name="Weissenbach J."/>
            <person name="Medigue C."/>
            <person name="Le Paslier D."/>
        </authorList>
    </citation>
    <scope>NUCLEOTIDE SEQUENCE</scope>
</reference>
<sequence length="31" mass="3345">MFSSSGMIGVPGEICASWEVSFWAKGQHEEG</sequence>
<name>E6PY56_9ZZZZ</name>
<accession>E6PY56</accession>
<comment type="caution">
    <text evidence="1">The sequence shown here is derived from an EMBL/GenBank/DDBJ whole genome shotgun (WGS) entry which is preliminary data.</text>
</comment>